<evidence type="ECO:0000256" key="1">
    <source>
        <dbReference type="SAM" id="MobiDB-lite"/>
    </source>
</evidence>
<name>A0A437C9H8_ORYJA</name>
<dbReference type="Proteomes" id="UP000283210">
    <property type="component" value="Chromosome 19"/>
</dbReference>
<evidence type="ECO:0000313" key="2">
    <source>
        <dbReference type="EMBL" id="RVE59427.1"/>
    </source>
</evidence>
<protein>
    <submittedName>
        <fullName evidence="2">Uncharacterized protein</fullName>
    </submittedName>
</protein>
<sequence>MACLRDLLPHSASACRGEKRGICEEGRRRSAAGNFCLKRDGLEISGEKAAGANGATAAQLLPKEEEEEEEK</sequence>
<dbReference type="AlphaFoldDB" id="A0A437C9H8"/>
<feature type="region of interest" description="Disordered" evidence="1">
    <location>
        <begin position="48"/>
        <end position="71"/>
    </location>
</feature>
<proteinExistence type="predicted"/>
<reference evidence="2 3" key="2">
    <citation type="submission" date="2019-01" db="EMBL/GenBank/DDBJ databases">
        <title>A chromosome length genome reference of the Java medaka (oryzias javanicus).</title>
        <authorList>
            <person name="Herpin A."/>
            <person name="Takehana Y."/>
            <person name="Naruse K."/>
            <person name="Ansai S."/>
            <person name="Kawaguchi M."/>
        </authorList>
    </citation>
    <scope>NUCLEOTIDE SEQUENCE [LARGE SCALE GENOMIC DNA]</scope>
    <source>
        <strain evidence="2">RS831</strain>
        <tissue evidence="2">Whole body</tissue>
    </source>
</reference>
<feature type="compositionally biased region" description="Low complexity" evidence="1">
    <location>
        <begin position="49"/>
        <end position="58"/>
    </location>
</feature>
<evidence type="ECO:0000313" key="3">
    <source>
        <dbReference type="Proteomes" id="UP000283210"/>
    </source>
</evidence>
<keyword evidence="3" id="KW-1185">Reference proteome</keyword>
<dbReference type="EMBL" id="CM012455">
    <property type="protein sequence ID" value="RVE59427.1"/>
    <property type="molecule type" value="Genomic_DNA"/>
</dbReference>
<organism evidence="2 3">
    <name type="scientific">Oryzias javanicus</name>
    <name type="common">Javanese ricefish</name>
    <name type="synonym">Aplocheilus javanicus</name>
    <dbReference type="NCBI Taxonomy" id="123683"/>
    <lineage>
        <taxon>Eukaryota</taxon>
        <taxon>Metazoa</taxon>
        <taxon>Chordata</taxon>
        <taxon>Craniata</taxon>
        <taxon>Vertebrata</taxon>
        <taxon>Euteleostomi</taxon>
        <taxon>Actinopterygii</taxon>
        <taxon>Neopterygii</taxon>
        <taxon>Teleostei</taxon>
        <taxon>Neoteleostei</taxon>
        <taxon>Acanthomorphata</taxon>
        <taxon>Ovalentaria</taxon>
        <taxon>Atherinomorphae</taxon>
        <taxon>Beloniformes</taxon>
        <taxon>Adrianichthyidae</taxon>
        <taxon>Oryziinae</taxon>
        <taxon>Oryzias</taxon>
    </lineage>
</organism>
<reference evidence="2 3" key="1">
    <citation type="submission" date="2018-11" db="EMBL/GenBank/DDBJ databases">
        <authorList>
            <person name="Lopez-Roques C."/>
            <person name="Donnadieu C."/>
            <person name="Bouchez O."/>
            <person name="Klopp C."/>
            <person name="Cabau C."/>
            <person name="Zahm M."/>
        </authorList>
    </citation>
    <scope>NUCLEOTIDE SEQUENCE [LARGE SCALE GENOMIC DNA]</scope>
    <source>
        <strain evidence="2">RS831</strain>
        <tissue evidence="2">Whole body</tissue>
    </source>
</reference>
<accession>A0A437C9H8</accession>
<gene>
    <name evidence="2" type="ORF">OJAV_G00188380</name>
</gene>